<protein>
    <recommendedName>
        <fullName evidence="3">MADS-box domain-containing protein</fullName>
    </recommendedName>
</protein>
<dbReference type="AlphaFoldDB" id="A0A2T2N0N1"/>
<dbReference type="OrthoDB" id="3794144at2759"/>
<gene>
    <name evidence="1" type="ORF">BS50DRAFT_566291</name>
</gene>
<proteinExistence type="predicted"/>
<dbReference type="Proteomes" id="UP000240883">
    <property type="component" value="Unassembled WGS sequence"/>
</dbReference>
<evidence type="ECO:0008006" key="3">
    <source>
        <dbReference type="Google" id="ProtNLM"/>
    </source>
</evidence>
<organism evidence="1 2">
    <name type="scientific">Corynespora cassiicola Philippines</name>
    <dbReference type="NCBI Taxonomy" id="1448308"/>
    <lineage>
        <taxon>Eukaryota</taxon>
        <taxon>Fungi</taxon>
        <taxon>Dikarya</taxon>
        <taxon>Ascomycota</taxon>
        <taxon>Pezizomycotina</taxon>
        <taxon>Dothideomycetes</taxon>
        <taxon>Pleosporomycetidae</taxon>
        <taxon>Pleosporales</taxon>
        <taxon>Corynesporascaceae</taxon>
        <taxon>Corynespora</taxon>
    </lineage>
</organism>
<evidence type="ECO:0000313" key="2">
    <source>
        <dbReference type="Proteomes" id="UP000240883"/>
    </source>
</evidence>
<dbReference type="EMBL" id="KZ678180">
    <property type="protein sequence ID" value="PSN58909.1"/>
    <property type="molecule type" value="Genomic_DNA"/>
</dbReference>
<evidence type="ECO:0000313" key="1">
    <source>
        <dbReference type="EMBL" id="PSN58909.1"/>
    </source>
</evidence>
<accession>A0A2T2N0N1</accession>
<reference evidence="1 2" key="1">
    <citation type="journal article" date="2018" name="Front. Microbiol.">
        <title>Genome-Wide Analysis of Corynespora cassiicola Leaf Fall Disease Putative Effectors.</title>
        <authorList>
            <person name="Lopez D."/>
            <person name="Ribeiro S."/>
            <person name="Label P."/>
            <person name="Fumanal B."/>
            <person name="Venisse J.S."/>
            <person name="Kohler A."/>
            <person name="de Oliveira R.R."/>
            <person name="Labutti K."/>
            <person name="Lipzen A."/>
            <person name="Lail K."/>
            <person name="Bauer D."/>
            <person name="Ohm R.A."/>
            <person name="Barry K.W."/>
            <person name="Spatafora J."/>
            <person name="Grigoriev I.V."/>
            <person name="Martin F.M."/>
            <person name="Pujade-Renaud V."/>
        </authorList>
    </citation>
    <scope>NUCLEOTIDE SEQUENCE [LARGE SCALE GENOMIC DNA]</scope>
    <source>
        <strain evidence="1 2">Philippines</strain>
    </source>
</reference>
<name>A0A2T2N0N1_CORCC</name>
<sequence length="119" mass="13440">MPKDNSRGLSRIFKNRVDGIFKKASALHEINNQARIAIFIEKPGVTPYVFTSDEEGFDWPCGAAEYSQEQHPVIKRPSNFCTLSDSISRGEVQLVKRCSLPPYAQLMNMSNVSQEPKNH</sequence>
<keyword evidence="2" id="KW-1185">Reference proteome</keyword>